<dbReference type="RefSeq" id="WP_160147155.1">
    <property type="nucleotide sequence ID" value="NZ_FNVO01000020.1"/>
</dbReference>
<gene>
    <name evidence="2" type="ORF">SAMN04489712_120112</name>
</gene>
<dbReference type="CDD" id="cd03364">
    <property type="entry name" value="TOPRIM_DnaG_primases"/>
    <property type="match status" value="1"/>
</dbReference>
<dbReference type="Gene3D" id="3.90.980.10">
    <property type="entry name" value="DNA primase, catalytic core, N-terminal domain"/>
    <property type="match status" value="1"/>
</dbReference>
<dbReference type="PANTHER" id="PTHR30313:SF2">
    <property type="entry name" value="DNA PRIMASE"/>
    <property type="match status" value="1"/>
</dbReference>
<evidence type="ECO:0000313" key="3">
    <source>
        <dbReference type="Proteomes" id="UP000236723"/>
    </source>
</evidence>
<dbReference type="InterPro" id="IPR034151">
    <property type="entry name" value="TOPRIM_DnaG_bac"/>
</dbReference>
<accession>A0A1H6DPM5</accession>
<dbReference type="AlphaFoldDB" id="A0A1H6DPM5"/>
<dbReference type="OrthoDB" id="9803773at2"/>
<organism evidence="2 3">
    <name type="scientific">Thermomonospora echinospora</name>
    <dbReference type="NCBI Taxonomy" id="1992"/>
    <lineage>
        <taxon>Bacteria</taxon>
        <taxon>Bacillati</taxon>
        <taxon>Actinomycetota</taxon>
        <taxon>Actinomycetes</taxon>
        <taxon>Streptosporangiales</taxon>
        <taxon>Thermomonosporaceae</taxon>
        <taxon>Thermomonospora</taxon>
    </lineage>
</organism>
<dbReference type="InterPro" id="IPR013264">
    <property type="entry name" value="DNAG_N"/>
</dbReference>
<protein>
    <submittedName>
        <fullName evidence="2">DNA primase</fullName>
    </submittedName>
</protein>
<dbReference type="Gene3D" id="3.40.1360.10">
    <property type="match status" value="1"/>
</dbReference>
<dbReference type="EMBL" id="FNVO01000020">
    <property type="protein sequence ID" value="SEG87327.1"/>
    <property type="molecule type" value="Genomic_DNA"/>
</dbReference>
<evidence type="ECO:0000313" key="2">
    <source>
        <dbReference type="EMBL" id="SEG87327.1"/>
    </source>
</evidence>
<proteinExistence type="predicted"/>
<dbReference type="GO" id="GO:0006269">
    <property type="term" value="P:DNA replication, synthesis of primer"/>
    <property type="evidence" value="ECO:0007669"/>
    <property type="project" value="TreeGrafter"/>
</dbReference>
<dbReference type="Proteomes" id="UP000236723">
    <property type="component" value="Unassembled WGS sequence"/>
</dbReference>
<dbReference type="GO" id="GO:0005737">
    <property type="term" value="C:cytoplasm"/>
    <property type="evidence" value="ECO:0007669"/>
    <property type="project" value="TreeGrafter"/>
</dbReference>
<dbReference type="PANTHER" id="PTHR30313">
    <property type="entry name" value="DNA PRIMASE"/>
    <property type="match status" value="1"/>
</dbReference>
<name>A0A1H6DPM5_9ACTN</name>
<keyword evidence="3" id="KW-1185">Reference proteome</keyword>
<dbReference type="SUPFAM" id="SSF56731">
    <property type="entry name" value="DNA primase core"/>
    <property type="match status" value="1"/>
</dbReference>
<feature type="domain" description="DNA primase DNAG catalytic core N-terminal" evidence="1">
    <location>
        <begin position="236"/>
        <end position="353"/>
    </location>
</feature>
<dbReference type="InterPro" id="IPR037068">
    <property type="entry name" value="DNA_primase_core_N_sf"/>
</dbReference>
<reference evidence="3" key="1">
    <citation type="submission" date="2016-10" db="EMBL/GenBank/DDBJ databases">
        <authorList>
            <person name="Varghese N."/>
            <person name="Submissions S."/>
        </authorList>
    </citation>
    <scope>NUCLEOTIDE SEQUENCE [LARGE SCALE GENOMIC DNA]</scope>
    <source>
        <strain evidence="3">DSM 43163</strain>
    </source>
</reference>
<dbReference type="Pfam" id="PF13155">
    <property type="entry name" value="Toprim_2"/>
    <property type="match status" value="1"/>
</dbReference>
<dbReference type="Pfam" id="PF08275">
    <property type="entry name" value="DNAG_N"/>
    <property type="match status" value="1"/>
</dbReference>
<sequence>MPATAPPPAAQTVNVLRGMAEQEISRLLAGSRPWTWWLEHAARYGRHGFTNTVLIAAQWRFATDVRSYEEWRAAGRQVRRGETGIRIISRNGRSRAVFDISQTDGLPVETARVPPETAYERLRQAAHGLGLRLDHETPAGRDALTALALRLGHRLLPSHTASVAYLVLAHLGVPGSHLVFPEVRSWAEDTASVVTTGDRILRAARAVVDRLDLAESARSCLRNAHAFFLAQAPAGPVPAHLAQRGFPPDVLARWEIGYAPNSWRALTEHLRGLGHDDETILGAGLARRGRGGALYDLFRDRAVFALRDGDGAIAGFIGRRLDGADGADGPKYLNSPESAIFRKGRLLYGLHETRDRLAGGARPVIVEGPFDAVAVNIAAPGHAAVATCGSVVTAAQLEALGVALRAFGAGRGTDADGPGVLLALDGDQAGRAAAIRAWDVLARVNAPVDVALLPDGGDPAEVLRGRGPAALREALASATPLADLVVDTAVERAGGALRSPEERLAALRASTALIARTAPVHVARQVGRVARRLGLDHATVTSALVEAVTAPRGQEFPRPSGSS</sequence>
<evidence type="ECO:0000259" key="1">
    <source>
        <dbReference type="Pfam" id="PF08275"/>
    </source>
</evidence>
<dbReference type="InterPro" id="IPR050219">
    <property type="entry name" value="DnaG_primase"/>
</dbReference>